<evidence type="ECO:0000313" key="2">
    <source>
        <dbReference type="EMBL" id="AFM04012.1"/>
    </source>
</evidence>
<reference evidence="3" key="1">
    <citation type="submission" date="2012-06" db="EMBL/GenBank/DDBJ databases">
        <title>The complete genome of Flexibacter litoralis DSM 6794.</title>
        <authorList>
            <person name="Lucas S."/>
            <person name="Copeland A."/>
            <person name="Lapidus A."/>
            <person name="Glavina del Rio T."/>
            <person name="Dalin E."/>
            <person name="Tice H."/>
            <person name="Bruce D."/>
            <person name="Goodwin L."/>
            <person name="Pitluck S."/>
            <person name="Peters L."/>
            <person name="Ovchinnikova G."/>
            <person name="Lu M."/>
            <person name="Kyrpides N."/>
            <person name="Mavromatis K."/>
            <person name="Ivanova N."/>
            <person name="Brettin T."/>
            <person name="Detter J.C."/>
            <person name="Han C."/>
            <person name="Larimer F."/>
            <person name="Land M."/>
            <person name="Hauser L."/>
            <person name="Markowitz V."/>
            <person name="Cheng J.-F."/>
            <person name="Hugenholtz P."/>
            <person name="Woyke T."/>
            <person name="Wu D."/>
            <person name="Spring S."/>
            <person name="Lang E."/>
            <person name="Kopitz M."/>
            <person name="Brambilla E."/>
            <person name="Klenk H.-P."/>
            <person name="Eisen J.A."/>
        </authorList>
    </citation>
    <scope>NUCLEOTIDE SEQUENCE [LARGE SCALE GENOMIC DNA]</scope>
    <source>
        <strain evidence="3">ATCC 23117 / DSM 6794 / NBRC 15988 / NCIMB 1366 / Sio-4</strain>
    </source>
</reference>
<name>I4AJ77_BERLS</name>
<dbReference type="Proteomes" id="UP000006054">
    <property type="component" value="Chromosome"/>
</dbReference>
<organism evidence="2 3">
    <name type="scientific">Bernardetia litoralis (strain ATCC 23117 / DSM 6794 / NBRC 15988 / NCIMB 1366 / Fx l1 / Sio-4)</name>
    <name type="common">Flexibacter litoralis</name>
    <dbReference type="NCBI Taxonomy" id="880071"/>
    <lineage>
        <taxon>Bacteria</taxon>
        <taxon>Pseudomonadati</taxon>
        <taxon>Bacteroidota</taxon>
        <taxon>Cytophagia</taxon>
        <taxon>Cytophagales</taxon>
        <taxon>Bernardetiaceae</taxon>
        <taxon>Bernardetia</taxon>
    </lineage>
</organism>
<feature type="transmembrane region" description="Helical" evidence="1">
    <location>
        <begin position="87"/>
        <end position="111"/>
    </location>
</feature>
<keyword evidence="3" id="KW-1185">Reference proteome</keyword>
<accession>I4AJ77</accession>
<keyword evidence="1" id="KW-0812">Transmembrane</keyword>
<sequence>MNALFTKKQNLQNKSKFRTTKEVIENLYLQKTMHEKKFFDYEKQLEGIQYHILEIRNHQKHHREKIFALDKEIQKHNKKQKPAKQKYNYTSFYVFAGLLIAIFIAALYFLFTEFIAI</sequence>
<keyword evidence="1" id="KW-1133">Transmembrane helix</keyword>
<dbReference type="KEGG" id="fli:Fleli_1594"/>
<evidence type="ECO:0000256" key="1">
    <source>
        <dbReference type="SAM" id="Phobius"/>
    </source>
</evidence>
<dbReference type="AlphaFoldDB" id="I4AJ77"/>
<dbReference type="RefSeq" id="WP_014797469.1">
    <property type="nucleotide sequence ID" value="NC_018018.1"/>
</dbReference>
<protein>
    <submittedName>
        <fullName evidence="2">Uncharacterized protein</fullName>
    </submittedName>
</protein>
<gene>
    <name evidence="2" type="ordered locus">Fleli_1594</name>
</gene>
<keyword evidence="1" id="KW-0472">Membrane</keyword>
<proteinExistence type="predicted"/>
<dbReference type="EMBL" id="CP003345">
    <property type="protein sequence ID" value="AFM04012.1"/>
    <property type="molecule type" value="Genomic_DNA"/>
</dbReference>
<evidence type="ECO:0000313" key="3">
    <source>
        <dbReference type="Proteomes" id="UP000006054"/>
    </source>
</evidence>
<dbReference type="HOGENOM" id="CLU_2081335_0_0_10"/>